<evidence type="ECO:0000313" key="3">
    <source>
        <dbReference type="Proteomes" id="UP000501387"/>
    </source>
</evidence>
<keyword evidence="1" id="KW-0472">Membrane</keyword>
<dbReference type="Proteomes" id="UP000501387">
    <property type="component" value="Chromosome"/>
</dbReference>
<protein>
    <submittedName>
        <fullName evidence="2">Uncharacterized protein</fullName>
    </submittedName>
</protein>
<dbReference type="RefSeq" id="WP_166324850.1">
    <property type="nucleotide sequence ID" value="NZ_CP049934.1"/>
</dbReference>
<dbReference type="AlphaFoldDB" id="A0A6G8FL49"/>
<evidence type="ECO:0000256" key="1">
    <source>
        <dbReference type="SAM" id="Phobius"/>
    </source>
</evidence>
<name>A0A6G8FL49_9MICO</name>
<keyword evidence="3" id="KW-1185">Reference proteome</keyword>
<sequence>MGLLPLAKGTNMDILQLTVSFLRRILTVFPVEIALTLGVVIFAISLLRWRPIVTLPTRARHSALAGIGIAGPLFVLAVATAAEWLSMTDSFTRTGGWWQRPAPLFAAALVVAVSALALRSSPLPAPGERAISPRRRWWVFTPRTPLWVSIGIAALLLLTTAWHTAIGVSMPEGANRYGVGPENDGLPSFMRMQGDMGYIWGAGWPNHLATLLILAGRRSR</sequence>
<gene>
    <name evidence="2" type="ORF">G7067_12305</name>
</gene>
<reference evidence="2 3" key="1">
    <citation type="submission" date="2020-03" db="EMBL/GenBank/DDBJ databases">
        <title>Leucobacter sp. nov., isolated from beetles.</title>
        <authorList>
            <person name="Hyun D.-W."/>
            <person name="Bae J.-W."/>
        </authorList>
    </citation>
    <scope>NUCLEOTIDE SEQUENCE [LARGE SCALE GENOMIC DNA]</scope>
    <source>
        <strain evidence="2 3">HDW9B</strain>
    </source>
</reference>
<feature type="transmembrane region" description="Helical" evidence="1">
    <location>
        <begin position="25"/>
        <end position="49"/>
    </location>
</feature>
<accession>A0A6G8FL49</accession>
<keyword evidence="1" id="KW-1133">Transmembrane helix</keyword>
<keyword evidence="1" id="KW-0812">Transmembrane</keyword>
<evidence type="ECO:0000313" key="2">
    <source>
        <dbReference type="EMBL" id="QIM17009.1"/>
    </source>
</evidence>
<organism evidence="2 3">
    <name type="scientific">Leucobacter insecticola</name>
    <dbReference type="NCBI Taxonomy" id="2714934"/>
    <lineage>
        <taxon>Bacteria</taxon>
        <taxon>Bacillati</taxon>
        <taxon>Actinomycetota</taxon>
        <taxon>Actinomycetes</taxon>
        <taxon>Micrococcales</taxon>
        <taxon>Microbacteriaceae</taxon>
        <taxon>Leucobacter</taxon>
    </lineage>
</organism>
<feature type="transmembrane region" description="Helical" evidence="1">
    <location>
        <begin position="197"/>
        <end position="215"/>
    </location>
</feature>
<proteinExistence type="predicted"/>
<feature type="transmembrane region" description="Helical" evidence="1">
    <location>
        <begin position="102"/>
        <end position="125"/>
    </location>
</feature>
<feature type="transmembrane region" description="Helical" evidence="1">
    <location>
        <begin position="146"/>
        <end position="166"/>
    </location>
</feature>
<dbReference type="EMBL" id="CP049934">
    <property type="protein sequence ID" value="QIM17009.1"/>
    <property type="molecule type" value="Genomic_DNA"/>
</dbReference>
<dbReference type="KEGG" id="lins:G7067_12305"/>
<feature type="transmembrane region" description="Helical" evidence="1">
    <location>
        <begin position="61"/>
        <end position="82"/>
    </location>
</feature>